<protein>
    <recommendedName>
        <fullName evidence="3">Nucleotidyltransferase</fullName>
    </recommendedName>
</protein>
<keyword evidence="2" id="KW-1185">Reference proteome</keyword>
<organism evidence="1 2">
    <name type="scientific">Acetobacter fallax</name>
    <dbReference type="NCBI Taxonomy" id="1737473"/>
    <lineage>
        <taxon>Bacteria</taxon>
        <taxon>Pseudomonadati</taxon>
        <taxon>Pseudomonadota</taxon>
        <taxon>Alphaproteobacteria</taxon>
        <taxon>Acetobacterales</taxon>
        <taxon>Acetobacteraceae</taxon>
        <taxon>Acetobacter</taxon>
    </lineage>
</organism>
<proteinExistence type="predicted"/>
<gene>
    <name evidence="1" type="ORF">GOB84_00650</name>
</gene>
<reference evidence="1 2" key="1">
    <citation type="journal article" date="2020" name="Int. J. Syst. Evol. Microbiol.">
        <title>Novel acetic acid bacteria from cider fermentations: Acetobacter conturbans sp. nov. and Acetobacter fallax sp. nov.</title>
        <authorList>
            <person name="Sombolestani A.S."/>
            <person name="Cleenwerck I."/>
            <person name="Cnockaert M."/>
            <person name="Borremans W."/>
            <person name="Wieme A.D."/>
            <person name="De Vuyst L."/>
            <person name="Vandamme P."/>
        </authorList>
    </citation>
    <scope>NUCLEOTIDE SEQUENCE [LARGE SCALE GENOMIC DNA]</scope>
    <source>
        <strain evidence="1 2">LMG 1637</strain>
    </source>
</reference>
<dbReference type="InterPro" id="IPR018775">
    <property type="entry name" value="RlaP"/>
</dbReference>
<dbReference type="EMBL" id="WOSW01000001">
    <property type="protein sequence ID" value="NHO31085.1"/>
    <property type="molecule type" value="Genomic_DNA"/>
</dbReference>
<evidence type="ECO:0000313" key="2">
    <source>
        <dbReference type="Proteomes" id="UP000615326"/>
    </source>
</evidence>
<comment type="caution">
    <text evidence="1">The sequence shown here is derived from an EMBL/GenBank/DDBJ whole genome shotgun (WGS) entry which is preliminary data.</text>
</comment>
<name>A0ABX0K5B8_9PROT</name>
<dbReference type="Pfam" id="PF10127">
    <property type="entry name" value="RlaP"/>
    <property type="match status" value="1"/>
</dbReference>
<evidence type="ECO:0008006" key="3">
    <source>
        <dbReference type="Google" id="ProtNLM"/>
    </source>
</evidence>
<accession>A0ABX0K5B8</accession>
<dbReference type="Proteomes" id="UP000615326">
    <property type="component" value="Unassembled WGS sequence"/>
</dbReference>
<sequence length="272" mass="30309">MSAKRWATRPGMNEISKVSSEIGEVVERSLEQIEQSLDARIVLAMDSGLRGKGTPTLDSPHCIRFVYIHALDWYLRLTPGADHVQLPVSNDFTLTGWDIGRLLKTMKTGATDETAWLRSAVIYRADADVLARLQNLLARRWQPALEFRQELGHAKKLFGGWGLGTNTTSSDFIAAMRAILAARWIAEGHGPVPGNITGLCHDLNEELRNEINVLLQANATTPKGSVVPPAPQSQVFFLSELQRLKDVHLEESAQTENLPFDRLYAELVRRFG</sequence>
<evidence type="ECO:0000313" key="1">
    <source>
        <dbReference type="EMBL" id="NHO31085.1"/>
    </source>
</evidence>